<name>A0ABU0DXF9_9BACI</name>
<evidence type="ECO:0000313" key="1">
    <source>
        <dbReference type="EMBL" id="MDQ0353060.1"/>
    </source>
</evidence>
<sequence length="55" mass="6603">MQFTGITSRHTARNMLQKYAQDQTGKGRYTKYRLKFDYKTDFDYLSHSFNRSRGS</sequence>
<comment type="caution">
    <text evidence="1">The sequence shown here is derived from an EMBL/GenBank/DDBJ whole genome shotgun (WGS) entry which is preliminary data.</text>
</comment>
<accession>A0ABU0DXF9</accession>
<reference evidence="1 2" key="1">
    <citation type="submission" date="2023-07" db="EMBL/GenBank/DDBJ databases">
        <title>Genomic Encyclopedia of Type Strains, Phase IV (KMG-IV): sequencing the most valuable type-strain genomes for metagenomic binning, comparative biology and taxonomic classification.</title>
        <authorList>
            <person name="Goeker M."/>
        </authorList>
    </citation>
    <scope>NUCLEOTIDE SEQUENCE [LARGE SCALE GENOMIC DNA]</scope>
    <source>
        <strain evidence="1 2">DSM 15448</strain>
    </source>
</reference>
<keyword evidence="2" id="KW-1185">Reference proteome</keyword>
<evidence type="ECO:0000313" key="2">
    <source>
        <dbReference type="Proteomes" id="UP001236723"/>
    </source>
</evidence>
<protein>
    <submittedName>
        <fullName evidence="1">Uncharacterized protein</fullName>
    </submittedName>
</protein>
<organism evidence="1 2">
    <name type="scientific">Alkalibacillus filiformis</name>
    <dbReference type="NCBI Taxonomy" id="200990"/>
    <lineage>
        <taxon>Bacteria</taxon>
        <taxon>Bacillati</taxon>
        <taxon>Bacillota</taxon>
        <taxon>Bacilli</taxon>
        <taxon>Bacillales</taxon>
        <taxon>Bacillaceae</taxon>
        <taxon>Alkalibacillus</taxon>
    </lineage>
</organism>
<dbReference type="Proteomes" id="UP001236723">
    <property type="component" value="Unassembled WGS sequence"/>
</dbReference>
<proteinExistence type="predicted"/>
<dbReference type="EMBL" id="JAUSUP010000022">
    <property type="protein sequence ID" value="MDQ0353060.1"/>
    <property type="molecule type" value="Genomic_DNA"/>
</dbReference>
<gene>
    <name evidence="1" type="ORF">J2R98_002921</name>
</gene>